<keyword evidence="2" id="KW-0812">Transmembrane</keyword>
<dbReference type="AlphaFoldDB" id="A0A8H6MXA8"/>
<dbReference type="PANTHER" id="PTHR35394">
    <property type="entry name" value="DUF3176 DOMAIN-CONTAINING PROTEIN"/>
    <property type="match status" value="1"/>
</dbReference>
<keyword evidence="4" id="KW-1185">Reference proteome</keyword>
<accession>A0A8H6MXA8</accession>
<feature type="transmembrane region" description="Helical" evidence="2">
    <location>
        <begin position="68"/>
        <end position="89"/>
    </location>
</feature>
<feature type="transmembrane region" description="Helical" evidence="2">
    <location>
        <begin position="527"/>
        <end position="549"/>
    </location>
</feature>
<feature type="transmembrane region" description="Helical" evidence="2">
    <location>
        <begin position="170"/>
        <end position="189"/>
    </location>
</feature>
<evidence type="ECO:0000313" key="3">
    <source>
        <dbReference type="EMBL" id="KAF6811683.1"/>
    </source>
</evidence>
<evidence type="ECO:0000256" key="1">
    <source>
        <dbReference type="SAM" id="MobiDB-lite"/>
    </source>
</evidence>
<comment type="caution">
    <text evidence="3">The sequence shown here is derived from an EMBL/GenBank/DDBJ whole genome shotgun (WGS) entry which is preliminary data.</text>
</comment>
<dbReference type="Proteomes" id="UP000654918">
    <property type="component" value="Unassembled WGS sequence"/>
</dbReference>
<feature type="compositionally biased region" description="Basic and acidic residues" evidence="1">
    <location>
        <begin position="32"/>
        <end position="51"/>
    </location>
</feature>
<keyword evidence="2" id="KW-1133">Transmembrane helix</keyword>
<feature type="region of interest" description="Disordered" evidence="1">
    <location>
        <begin position="1"/>
        <end position="56"/>
    </location>
</feature>
<evidence type="ECO:0000313" key="4">
    <source>
        <dbReference type="Proteomes" id="UP000654918"/>
    </source>
</evidence>
<organism evidence="3 4">
    <name type="scientific">Colletotrichum plurivorum</name>
    <dbReference type="NCBI Taxonomy" id="2175906"/>
    <lineage>
        <taxon>Eukaryota</taxon>
        <taxon>Fungi</taxon>
        <taxon>Dikarya</taxon>
        <taxon>Ascomycota</taxon>
        <taxon>Pezizomycotina</taxon>
        <taxon>Sordariomycetes</taxon>
        <taxon>Hypocreomycetidae</taxon>
        <taxon>Glomerellales</taxon>
        <taxon>Glomerellaceae</taxon>
        <taxon>Colletotrichum</taxon>
        <taxon>Colletotrichum orchidearum species complex</taxon>
    </lineage>
</organism>
<feature type="compositionally biased region" description="Basic and acidic residues" evidence="1">
    <location>
        <begin position="1"/>
        <end position="21"/>
    </location>
</feature>
<sequence>MGHFEHGENKAFAHPTEEDALRGPTSPYPESTDDKREPTMADGPRGRDEQPGRGGARKNIMRQILHGWWQEFAYCAVGVAALAALAGVLHRFDGETMPDWPSGLTLNTIVALLATVCRAAFVIPVTEALAQAKWNWFREKPRSLGDFEAFDQASRGPWGSLNLVRRTRGWLVGILAAILLTSAIATSTLTQSAISYTTALSSYVGWSDVEGRSWSEAQAWSLKEDWGERFPDFVTDNEPSVARGIALGILTPASEVLSFREPRCLAKNCTWDPFSTLAVCHETTNVTHLIDSKSDPARGINVTTPNSVEVEFSRDTAAVHVSEGAITNPTYLGNASIWTAFAVYWTGNENDAPQATELTFHWCVNTYRAEVIENVLEMHMWDSHTEVLAGTNSSLGYLAPSHKKYNLHSVRTRSFTYGRGGDRIIAKYLNSSMIGRSAGSTTERFWGASGSDVLLQSVAEITEAASSKKPPSGVVTASAVDAESPWWGAVDGMARNVANGLTNSLLPREPNALGRSSTTRMLVQVRWSWLGLLIGQVLLSFFLLIATIIETARADVAIVKSSALPALFAISAKEKAELERSIAEGEPLINKSDHRLVQMGLGGGLRQQSGKWILAGT</sequence>
<name>A0A8H6MXA8_9PEZI</name>
<dbReference type="EMBL" id="WIGO01000457">
    <property type="protein sequence ID" value="KAF6811683.1"/>
    <property type="molecule type" value="Genomic_DNA"/>
</dbReference>
<dbReference type="Pfam" id="PF11374">
    <property type="entry name" value="DUF3176"/>
    <property type="match status" value="1"/>
</dbReference>
<protein>
    <submittedName>
        <fullName evidence="3">Uncharacterized protein</fullName>
    </submittedName>
</protein>
<dbReference type="InterPro" id="IPR021514">
    <property type="entry name" value="DUF3176"/>
</dbReference>
<keyword evidence="2" id="KW-0472">Membrane</keyword>
<gene>
    <name evidence="3" type="ORF">CPLU01_15061</name>
</gene>
<proteinExistence type="predicted"/>
<dbReference type="PANTHER" id="PTHR35394:SF5">
    <property type="entry name" value="DUF3176 DOMAIN-CONTAINING PROTEIN"/>
    <property type="match status" value="1"/>
</dbReference>
<evidence type="ECO:0000256" key="2">
    <source>
        <dbReference type="SAM" id="Phobius"/>
    </source>
</evidence>
<reference evidence="3" key="1">
    <citation type="journal article" date="2020" name="Phytopathology">
        <title>Genome Sequence Resources of Colletotrichum truncatum, C. plurivorum, C. musicola, and C. sojae: Four Species Pathogenic to Soybean (Glycine max).</title>
        <authorList>
            <person name="Rogerio F."/>
            <person name="Boufleur T.R."/>
            <person name="Ciampi-Guillardi M."/>
            <person name="Sukno S.A."/>
            <person name="Thon M.R."/>
            <person name="Massola Junior N.S."/>
            <person name="Baroncelli R."/>
        </authorList>
    </citation>
    <scope>NUCLEOTIDE SEQUENCE</scope>
    <source>
        <strain evidence="3">LFN00145</strain>
    </source>
</reference>
<feature type="transmembrane region" description="Helical" evidence="2">
    <location>
        <begin position="109"/>
        <end position="130"/>
    </location>
</feature>